<dbReference type="InterPro" id="IPR029071">
    <property type="entry name" value="Ubiquitin-like_domsf"/>
</dbReference>
<feature type="compositionally biased region" description="Basic and acidic residues" evidence="1">
    <location>
        <begin position="97"/>
        <end position="106"/>
    </location>
</feature>
<feature type="region of interest" description="Disordered" evidence="1">
    <location>
        <begin position="89"/>
        <end position="123"/>
    </location>
</feature>
<comment type="caution">
    <text evidence="3">The sequence shown here is derived from an EMBL/GenBank/DDBJ whole genome shotgun (WGS) entry which is preliminary data.</text>
</comment>
<dbReference type="Gene3D" id="3.10.20.90">
    <property type="entry name" value="Phosphatidylinositol 3-kinase Catalytic Subunit, Chain A, domain 1"/>
    <property type="match status" value="1"/>
</dbReference>
<dbReference type="AlphaFoldDB" id="A0A6A6L0F0"/>
<sequence length="177" mass="20084">MAMTDVHVGRNASVAELKLAVEEVFASHQRKVRARFHGKIPMPGFLRAILMSYICGACLGHFCLSYEGQKLINDKARIQTFGIKDDDQLNNSSVRPLSRDEKKEQRTFANHSDNNENQDYDSKYHCEDHDDIPTSEFKLAHFLRGWLSRKGSQGQSRPSRFSLQCLGGGPRMIELQG</sequence>
<dbReference type="EMBL" id="JAAGAX010000014">
    <property type="protein sequence ID" value="KAF2293179.1"/>
    <property type="molecule type" value="Genomic_DNA"/>
</dbReference>
<organism evidence="3 4">
    <name type="scientific">Hevea brasiliensis</name>
    <name type="common">Para rubber tree</name>
    <name type="synonym">Siphonia brasiliensis</name>
    <dbReference type="NCBI Taxonomy" id="3981"/>
    <lineage>
        <taxon>Eukaryota</taxon>
        <taxon>Viridiplantae</taxon>
        <taxon>Streptophyta</taxon>
        <taxon>Embryophyta</taxon>
        <taxon>Tracheophyta</taxon>
        <taxon>Spermatophyta</taxon>
        <taxon>Magnoliopsida</taxon>
        <taxon>eudicotyledons</taxon>
        <taxon>Gunneridae</taxon>
        <taxon>Pentapetalae</taxon>
        <taxon>rosids</taxon>
        <taxon>fabids</taxon>
        <taxon>Malpighiales</taxon>
        <taxon>Euphorbiaceae</taxon>
        <taxon>Crotonoideae</taxon>
        <taxon>Micrandreae</taxon>
        <taxon>Hevea</taxon>
    </lineage>
</organism>
<evidence type="ECO:0000313" key="3">
    <source>
        <dbReference type="EMBL" id="KAF2293179.1"/>
    </source>
</evidence>
<dbReference type="InterPro" id="IPR039690">
    <property type="entry name" value="SNRNP25"/>
</dbReference>
<dbReference type="Pfam" id="PF18036">
    <property type="entry name" value="Ubiquitin_4"/>
    <property type="match status" value="1"/>
</dbReference>
<evidence type="ECO:0000313" key="4">
    <source>
        <dbReference type="Proteomes" id="UP000467840"/>
    </source>
</evidence>
<protein>
    <recommendedName>
        <fullName evidence="2">SNRNP25 ubiquitin-like domain-containing protein</fullName>
    </recommendedName>
</protein>
<feature type="domain" description="SNRNP25 ubiquitin-like" evidence="2">
    <location>
        <begin position="61"/>
        <end position="90"/>
    </location>
</feature>
<name>A0A6A6L0F0_HEVBR</name>
<feature type="compositionally biased region" description="Polar residues" evidence="1">
    <location>
        <begin position="107"/>
        <end position="117"/>
    </location>
</feature>
<dbReference type="Proteomes" id="UP000467840">
    <property type="component" value="Chromosome 13"/>
</dbReference>
<proteinExistence type="predicted"/>
<dbReference type="GO" id="GO:0000398">
    <property type="term" value="P:mRNA splicing, via spliceosome"/>
    <property type="evidence" value="ECO:0007669"/>
    <property type="project" value="InterPro"/>
</dbReference>
<accession>A0A6A6L0F0</accession>
<gene>
    <name evidence="3" type="ORF">GH714_038766</name>
</gene>
<reference evidence="3 4" key="1">
    <citation type="journal article" date="2020" name="Mol. Plant">
        <title>The Chromosome-Based Rubber Tree Genome Provides New Insights into Spurge Genome Evolution and Rubber Biosynthesis.</title>
        <authorList>
            <person name="Liu J."/>
            <person name="Shi C."/>
            <person name="Shi C.C."/>
            <person name="Li W."/>
            <person name="Zhang Q.J."/>
            <person name="Zhang Y."/>
            <person name="Li K."/>
            <person name="Lu H.F."/>
            <person name="Shi C."/>
            <person name="Zhu S.T."/>
            <person name="Xiao Z.Y."/>
            <person name="Nan H."/>
            <person name="Yue Y."/>
            <person name="Zhu X.G."/>
            <person name="Wu Y."/>
            <person name="Hong X.N."/>
            <person name="Fan G.Y."/>
            <person name="Tong Y."/>
            <person name="Zhang D."/>
            <person name="Mao C.L."/>
            <person name="Liu Y.L."/>
            <person name="Hao S.J."/>
            <person name="Liu W.Q."/>
            <person name="Lv M.Q."/>
            <person name="Zhang H.B."/>
            <person name="Liu Y."/>
            <person name="Hu-Tang G.R."/>
            <person name="Wang J.P."/>
            <person name="Wang J.H."/>
            <person name="Sun Y.H."/>
            <person name="Ni S.B."/>
            <person name="Chen W.B."/>
            <person name="Zhang X.C."/>
            <person name="Jiao Y.N."/>
            <person name="Eichler E.E."/>
            <person name="Li G.H."/>
            <person name="Liu X."/>
            <person name="Gao L.Z."/>
        </authorList>
    </citation>
    <scope>NUCLEOTIDE SEQUENCE [LARGE SCALE GENOMIC DNA]</scope>
    <source>
        <strain evidence="4">cv. GT1</strain>
        <tissue evidence="3">Leaf</tissue>
    </source>
</reference>
<dbReference type="PANTHER" id="PTHR14942">
    <property type="entry name" value="U11/U12 SMALL NUCLEAR RIBONUCLEOPROTEIN 25 KDA PROTEIN"/>
    <property type="match status" value="1"/>
</dbReference>
<evidence type="ECO:0000259" key="2">
    <source>
        <dbReference type="Pfam" id="PF18036"/>
    </source>
</evidence>
<dbReference type="PANTHER" id="PTHR14942:SF9">
    <property type="entry name" value="OS02G0188500 PROTEIN"/>
    <property type="match status" value="1"/>
</dbReference>
<evidence type="ECO:0000256" key="1">
    <source>
        <dbReference type="SAM" id="MobiDB-lite"/>
    </source>
</evidence>
<dbReference type="SUPFAM" id="SSF54236">
    <property type="entry name" value="Ubiquitin-like"/>
    <property type="match status" value="1"/>
</dbReference>
<keyword evidence="4" id="KW-1185">Reference proteome</keyword>
<dbReference type="InterPro" id="IPR040610">
    <property type="entry name" value="SNRNP25_ubiquitin"/>
</dbReference>